<dbReference type="InterPro" id="IPR056362">
    <property type="entry name" value="AtuA-like_ferredoxin_dom"/>
</dbReference>
<organism evidence="3">
    <name type="scientific">uncultured Acidimicrobiales bacterium</name>
    <dbReference type="NCBI Taxonomy" id="310071"/>
    <lineage>
        <taxon>Bacteria</taxon>
        <taxon>Bacillati</taxon>
        <taxon>Actinomycetota</taxon>
        <taxon>Acidimicrobiia</taxon>
        <taxon>Acidimicrobiales</taxon>
        <taxon>environmental samples</taxon>
    </lineage>
</organism>
<evidence type="ECO:0000313" key="3">
    <source>
        <dbReference type="EMBL" id="CAA9251516.1"/>
    </source>
</evidence>
<dbReference type="Pfam" id="PF23544">
    <property type="entry name" value="AtuA_ferredoxin"/>
    <property type="match status" value="1"/>
</dbReference>
<gene>
    <name evidence="3" type="ORF">AVDCRST_MAG20-2292</name>
</gene>
<name>A0A6J4IIP5_9ACTN</name>
<sequence>MAEPLRIANCSGFYGDRLDAAREMVEGGPIDVLTGDWLAELTMLILARTRAKRPGGGFARSFVQQMEHVMGSCLDRGIKVVSNAGGLDPDGCAEAVAEVAGRLGLAPVIAYVQGDDLLPRLDELKAAGIDLAHLETGEPIGDTSRFVSANAYLGCWGIVEALGRGADIVITGRTTDAAIVCGPAAWHHGWERDSWDELAGGVVAGHVIECGTQASGGNYSFFTEVPGMSRTGFPWAEVASDGSSVIGKHDATGGEVSVGTVTSQLLYEIGGPSYLGPDVTARFDTISLEQVGRDRVRISGTRGEPPPATLKVAMNELGGYRNEVGVGLTGLDIEAKAALVEEAFWRACPHAPEDYESVTSHLTRTDKVDPATNEEAVAVWRLTLKDPDERKVGRVVFNANVELALATIPGYFGIGGGGGEARPYGVFRPAVVPADLVPQHVVVGGEPTAVDSGAPAGNVEVVPVPGPAAPVPAGPTEPVPLGRVVGARSGDKGGNANLGVFARSDEAWAWLDDFLTTERFRQLLPETAPLAVDRHRLPAIRSLNFVVHGLLQEGVAASTRQDGQAKGLGEWLRARVVDVPSSLLDAAPVATSTTGGSP</sequence>
<dbReference type="AlphaFoldDB" id="A0A6J4IIP5"/>
<dbReference type="PANTHER" id="PTHR47585">
    <property type="match status" value="1"/>
</dbReference>
<proteinExistence type="predicted"/>
<evidence type="ECO:0000259" key="1">
    <source>
        <dbReference type="Pfam" id="PF07287"/>
    </source>
</evidence>
<protein>
    <submittedName>
        <fullName evidence="3">Terpene utilization protein AtuA</fullName>
    </submittedName>
</protein>
<evidence type="ECO:0000259" key="2">
    <source>
        <dbReference type="Pfam" id="PF23544"/>
    </source>
</evidence>
<accession>A0A6J4IIP5</accession>
<dbReference type="Pfam" id="PF07287">
    <property type="entry name" value="AtuA"/>
    <property type="match status" value="1"/>
</dbReference>
<feature type="domain" description="Acyclic terpene utilisation N-terminal" evidence="1">
    <location>
        <begin position="5"/>
        <end position="442"/>
    </location>
</feature>
<dbReference type="InterPro" id="IPR010839">
    <property type="entry name" value="AtuA_N"/>
</dbReference>
<dbReference type="PANTHER" id="PTHR47585:SF1">
    <property type="entry name" value="DUF1446 DOMAIN-CONTAINING PROTEIN"/>
    <property type="match status" value="1"/>
</dbReference>
<reference evidence="3" key="1">
    <citation type="submission" date="2020-02" db="EMBL/GenBank/DDBJ databases">
        <authorList>
            <person name="Meier V. D."/>
        </authorList>
    </citation>
    <scope>NUCLEOTIDE SEQUENCE</scope>
    <source>
        <strain evidence="3">AVDCRST_MAG20</strain>
    </source>
</reference>
<dbReference type="EMBL" id="CADCSY010000102">
    <property type="protein sequence ID" value="CAA9251516.1"/>
    <property type="molecule type" value="Genomic_DNA"/>
</dbReference>
<feature type="domain" description="AtuA-like ferredoxin-fold" evidence="2">
    <location>
        <begin position="480"/>
        <end position="574"/>
    </location>
</feature>